<dbReference type="InterPro" id="IPR010260">
    <property type="entry name" value="AlpA"/>
</dbReference>
<dbReference type="Proteomes" id="UP000441404">
    <property type="component" value="Unassembled WGS sequence"/>
</dbReference>
<comment type="caution">
    <text evidence="1">The sequence shown here is derived from an EMBL/GenBank/DDBJ whole genome shotgun (WGS) entry which is preliminary data.</text>
</comment>
<reference evidence="1 2" key="1">
    <citation type="submission" date="2019-10" db="EMBL/GenBank/DDBJ databases">
        <title>Evaluation of single-gene subtyping targets for Pseudomonas.</title>
        <authorList>
            <person name="Reichler S.J."/>
            <person name="Orsi R.H."/>
            <person name="Wiedmann M."/>
            <person name="Martin N.H."/>
            <person name="Murphy S.I."/>
        </authorList>
    </citation>
    <scope>NUCLEOTIDE SEQUENCE [LARGE SCALE GENOMIC DNA]</scope>
    <source>
        <strain evidence="1 2">FSL R10-3257</strain>
    </source>
</reference>
<evidence type="ECO:0000313" key="2">
    <source>
        <dbReference type="Proteomes" id="UP000441404"/>
    </source>
</evidence>
<accession>A0A7X1WDY4</accession>
<dbReference type="Pfam" id="PF05930">
    <property type="entry name" value="Phage_AlpA"/>
    <property type="match status" value="1"/>
</dbReference>
<name>A0A7X1WDY4_9PSED</name>
<evidence type="ECO:0000313" key="1">
    <source>
        <dbReference type="EMBL" id="MQT50093.1"/>
    </source>
</evidence>
<dbReference type="AlphaFoldDB" id="A0A7X1WDY4"/>
<gene>
    <name evidence="1" type="ORF">GHO40_25780</name>
</gene>
<organism evidence="1 2">
    <name type="scientific">Pseudomonas helleri</name>
    <dbReference type="NCBI Taxonomy" id="1608996"/>
    <lineage>
        <taxon>Bacteria</taxon>
        <taxon>Pseudomonadati</taxon>
        <taxon>Pseudomonadota</taxon>
        <taxon>Gammaproteobacteria</taxon>
        <taxon>Pseudomonadales</taxon>
        <taxon>Pseudomonadaceae</taxon>
        <taxon>Pseudomonas</taxon>
    </lineage>
</organism>
<sequence>MPFLKFIRPKKSSSRSAWFNLEFMNLSVGRPMPLGERCVDWLESEVQEWIIGKVRGELLARIFY</sequence>
<protein>
    <submittedName>
        <fullName evidence="1">AlpA family phage regulatory protein</fullName>
    </submittedName>
</protein>
<proteinExistence type="predicted"/>
<dbReference type="EMBL" id="WIWJ01000090">
    <property type="protein sequence ID" value="MQT50093.1"/>
    <property type="molecule type" value="Genomic_DNA"/>
</dbReference>